<dbReference type="Proteomes" id="UP000256708">
    <property type="component" value="Unassembled WGS sequence"/>
</dbReference>
<comment type="caution">
    <text evidence="3">The sequence shown here is derived from an EMBL/GenBank/DDBJ whole genome shotgun (WGS) entry which is preliminary data.</text>
</comment>
<feature type="chain" id="PRO_5017636061" evidence="1">
    <location>
        <begin position="22"/>
        <end position="142"/>
    </location>
</feature>
<dbReference type="InterPro" id="IPR037401">
    <property type="entry name" value="SnoaL-like"/>
</dbReference>
<dbReference type="InterPro" id="IPR032710">
    <property type="entry name" value="NTF2-like_dom_sf"/>
</dbReference>
<dbReference type="EMBL" id="QRGR01000007">
    <property type="protein sequence ID" value="RDV15903.1"/>
    <property type="molecule type" value="Genomic_DNA"/>
</dbReference>
<dbReference type="OrthoDB" id="9797498at2"/>
<proteinExistence type="predicted"/>
<feature type="signal peptide" evidence="1">
    <location>
        <begin position="1"/>
        <end position="21"/>
    </location>
</feature>
<dbReference type="Gene3D" id="3.10.450.50">
    <property type="match status" value="1"/>
</dbReference>
<evidence type="ECO:0000313" key="4">
    <source>
        <dbReference type="Proteomes" id="UP000256708"/>
    </source>
</evidence>
<gene>
    <name evidence="3" type="ORF">DXT99_07905</name>
</gene>
<dbReference type="Pfam" id="PF12680">
    <property type="entry name" value="SnoaL_2"/>
    <property type="match status" value="1"/>
</dbReference>
<name>A0A3D8LEW1_9BACT</name>
<evidence type="ECO:0000256" key="1">
    <source>
        <dbReference type="SAM" id="SignalP"/>
    </source>
</evidence>
<keyword evidence="3" id="KW-0413">Isomerase</keyword>
<keyword evidence="4" id="KW-1185">Reference proteome</keyword>
<dbReference type="AlphaFoldDB" id="A0A3D8LEW1"/>
<dbReference type="GO" id="GO:0016853">
    <property type="term" value="F:isomerase activity"/>
    <property type="evidence" value="ECO:0007669"/>
    <property type="project" value="UniProtKB-KW"/>
</dbReference>
<reference evidence="4" key="1">
    <citation type="submission" date="2018-08" db="EMBL/GenBank/DDBJ databases">
        <authorList>
            <person name="Liu Z.-W."/>
            <person name="Du Z.-J."/>
        </authorList>
    </citation>
    <scope>NUCLEOTIDE SEQUENCE [LARGE SCALE GENOMIC DNA]</scope>
    <source>
        <strain evidence="4">H4X</strain>
    </source>
</reference>
<dbReference type="SUPFAM" id="SSF54427">
    <property type="entry name" value="NTF2-like"/>
    <property type="match status" value="1"/>
</dbReference>
<sequence length="142" mass="16322">MYLKYFFIFILLAVTSFSAQAQAQQDEASVLAPVKLQLQGYNNRDIDTFAKAFSDTVKVYRQPGVLSYQGREELRKRYGQMFANTPDLHCEVVNRIIAGNVVIDHEKVRRSKDQPRFDAIAVYRVKNNEIVEVTFISPDKAQ</sequence>
<organism evidence="3 4">
    <name type="scientific">Pontibacter diazotrophicus</name>
    <dbReference type="NCBI Taxonomy" id="1400979"/>
    <lineage>
        <taxon>Bacteria</taxon>
        <taxon>Pseudomonadati</taxon>
        <taxon>Bacteroidota</taxon>
        <taxon>Cytophagia</taxon>
        <taxon>Cytophagales</taxon>
        <taxon>Hymenobacteraceae</taxon>
        <taxon>Pontibacter</taxon>
    </lineage>
</organism>
<protein>
    <submittedName>
        <fullName evidence="3">Steroid delta-isomerase</fullName>
    </submittedName>
</protein>
<evidence type="ECO:0000259" key="2">
    <source>
        <dbReference type="Pfam" id="PF12680"/>
    </source>
</evidence>
<accession>A0A3D8LEW1</accession>
<feature type="domain" description="SnoaL-like" evidence="2">
    <location>
        <begin position="38"/>
        <end position="133"/>
    </location>
</feature>
<keyword evidence="1" id="KW-0732">Signal</keyword>
<dbReference type="RefSeq" id="WP_115564975.1">
    <property type="nucleotide sequence ID" value="NZ_QRGR01000007.1"/>
</dbReference>
<evidence type="ECO:0000313" key="3">
    <source>
        <dbReference type="EMBL" id="RDV15903.1"/>
    </source>
</evidence>